<protein>
    <recommendedName>
        <fullName evidence="2">UPF0323 domain-containing protein</fullName>
    </recommendedName>
</protein>
<evidence type="ECO:0000256" key="1">
    <source>
        <dbReference type="SAM" id="SignalP"/>
    </source>
</evidence>
<organism evidence="3 4">
    <name type="scientific">Candidatus Magnetominusculus xianensis</name>
    <dbReference type="NCBI Taxonomy" id="1748249"/>
    <lineage>
        <taxon>Bacteria</taxon>
        <taxon>Pseudomonadati</taxon>
        <taxon>Nitrospirota</taxon>
        <taxon>Nitrospiria</taxon>
        <taxon>Nitrospirales</taxon>
        <taxon>Nitrospiraceae</taxon>
        <taxon>Candidatus Magnetominusculus</taxon>
    </lineage>
</organism>
<feature type="chain" id="PRO_5045085018" description="UPF0323 domain-containing protein" evidence="1">
    <location>
        <begin position="20"/>
        <end position="193"/>
    </location>
</feature>
<keyword evidence="1" id="KW-0732">Signal</keyword>
<dbReference type="InterPro" id="IPR059092">
    <property type="entry name" value="UPF0323_dom"/>
</dbReference>
<proteinExistence type="predicted"/>
<accession>A0ABR5SGC5</accession>
<reference evidence="3 4" key="1">
    <citation type="submission" date="2015-11" db="EMBL/GenBank/DDBJ databases">
        <authorList>
            <person name="Lin W."/>
        </authorList>
    </citation>
    <scope>NUCLEOTIDE SEQUENCE [LARGE SCALE GENOMIC DNA]</scope>
    <source>
        <strain evidence="3 4">HCH-1</strain>
    </source>
</reference>
<name>A0ABR5SGC5_9BACT</name>
<comment type="caution">
    <text evidence="3">The sequence shown here is derived from an EMBL/GenBank/DDBJ whole genome shotgun (WGS) entry which is preliminary data.</text>
</comment>
<dbReference type="PROSITE" id="PS51257">
    <property type="entry name" value="PROKAR_LIPOPROTEIN"/>
    <property type="match status" value="1"/>
</dbReference>
<dbReference type="RefSeq" id="WP_085052323.1">
    <property type="nucleotide sequence ID" value="NZ_LNQR01000060.1"/>
</dbReference>
<evidence type="ECO:0000259" key="2">
    <source>
        <dbReference type="Pfam" id="PF26303"/>
    </source>
</evidence>
<gene>
    <name evidence="3" type="ORF">ASN18_1704</name>
</gene>
<dbReference type="Pfam" id="PF26303">
    <property type="entry name" value="UPF0323"/>
    <property type="match status" value="1"/>
</dbReference>
<dbReference type="Proteomes" id="UP000060487">
    <property type="component" value="Unassembled WGS sequence"/>
</dbReference>
<evidence type="ECO:0000313" key="4">
    <source>
        <dbReference type="Proteomes" id="UP000060487"/>
    </source>
</evidence>
<dbReference type="EMBL" id="LNQR01000060">
    <property type="protein sequence ID" value="KWT85570.1"/>
    <property type="molecule type" value="Genomic_DNA"/>
</dbReference>
<keyword evidence="4" id="KW-1185">Reference proteome</keyword>
<evidence type="ECO:0000313" key="3">
    <source>
        <dbReference type="EMBL" id="KWT85570.1"/>
    </source>
</evidence>
<feature type="domain" description="UPF0323" evidence="2">
    <location>
        <begin position="49"/>
        <end position="140"/>
    </location>
</feature>
<sequence>MHKKIKTASVGSIFFLANALLTTSGCSPELKDCPPQFANASAAVQKYGVITEVQEIEKGEFKIVNEVPSKCSGVMVTHIDGSVEIIPQQKAETMVRDVPPNSVGLGLGTVLASGLFGYMLGRTSFISSGIYANEGIYRQTLARKDIITRKTGREDNYAGGSGSGGRYGGSATYGSTSSSRGGFFSRIFGSGSS</sequence>
<feature type="signal peptide" evidence="1">
    <location>
        <begin position="1"/>
        <end position="19"/>
    </location>
</feature>